<accession>A0A4S8M1M8</accession>
<proteinExistence type="predicted"/>
<sequence length="66" mass="7007">MPSGIAVLLSPSLTLPQPASLSPVYRKMVQTTTSLLSLCQLTSLVVFAHLGSHGPDLQKHCSLFST</sequence>
<evidence type="ECO:0000313" key="1">
    <source>
        <dbReference type="EMBL" id="THU95741.1"/>
    </source>
</evidence>
<dbReference type="AlphaFoldDB" id="A0A4S8M1M8"/>
<dbReference type="Proteomes" id="UP000297245">
    <property type="component" value="Unassembled WGS sequence"/>
</dbReference>
<name>A0A4S8M1M8_DENBC</name>
<keyword evidence="2" id="KW-1185">Reference proteome</keyword>
<organism evidence="1 2">
    <name type="scientific">Dendrothele bispora (strain CBS 962.96)</name>
    <dbReference type="NCBI Taxonomy" id="1314807"/>
    <lineage>
        <taxon>Eukaryota</taxon>
        <taxon>Fungi</taxon>
        <taxon>Dikarya</taxon>
        <taxon>Basidiomycota</taxon>
        <taxon>Agaricomycotina</taxon>
        <taxon>Agaricomycetes</taxon>
        <taxon>Agaricomycetidae</taxon>
        <taxon>Agaricales</taxon>
        <taxon>Agaricales incertae sedis</taxon>
        <taxon>Dendrothele</taxon>
    </lineage>
</organism>
<dbReference type="EMBL" id="ML179193">
    <property type="protein sequence ID" value="THU95741.1"/>
    <property type="molecule type" value="Genomic_DNA"/>
</dbReference>
<gene>
    <name evidence="1" type="ORF">K435DRAFT_114836</name>
</gene>
<reference evidence="1 2" key="1">
    <citation type="journal article" date="2019" name="Nat. Ecol. Evol.">
        <title>Megaphylogeny resolves global patterns of mushroom evolution.</title>
        <authorList>
            <person name="Varga T."/>
            <person name="Krizsan K."/>
            <person name="Foldi C."/>
            <person name="Dima B."/>
            <person name="Sanchez-Garcia M."/>
            <person name="Sanchez-Ramirez S."/>
            <person name="Szollosi G.J."/>
            <person name="Szarkandi J.G."/>
            <person name="Papp V."/>
            <person name="Albert L."/>
            <person name="Andreopoulos W."/>
            <person name="Angelini C."/>
            <person name="Antonin V."/>
            <person name="Barry K.W."/>
            <person name="Bougher N.L."/>
            <person name="Buchanan P."/>
            <person name="Buyck B."/>
            <person name="Bense V."/>
            <person name="Catcheside P."/>
            <person name="Chovatia M."/>
            <person name="Cooper J."/>
            <person name="Damon W."/>
            <person name="Desjardin D."/>
            <person name="Finy P."/>
            <person name="Geml J."/>
            <person name="Haridas S."/>
            <person name="Hughes K."/>
            <person name="Justo A."/>
            <person name="Karasinski D."/>
            <person name="Kautmanova I."/>
            <person name="Kiss B."/>
            <person name="Kocsube S."/>
            <person name="Kotiranta H."/>
            <person name="LaButti K.M."/>
            <person name="Lechner B.E."/>
            <person name="Liimatainen K."/>
            <person name="Lipzen A."/>
            <person name="Lukacs Z."/>
            <person name="Mihaltcheva S."/>
            <person name="Morgado L.N."/>
            <person name="Niskanen T."/>
            <person name="Noordeloos M.E."/>
            <person name="Ohm R.A."/>
            <person name="Ortiz-Santana B."/>
            <person name="Ovrebo C."/>
            <person name="Racz N."/>
            <person name="Riley R."/>
            <person name="Savchenko A."/>
            <person name="Shiryaev A."/>
            <person name="Soop K."/>
            <person name="Spirin V."/>
            <person name="Szebenyi C."/>
            <person name="Tomsovsky M."/>
            <person name="Tulloss R.E."/>
            <person name="Uehling J."/>
            <person name="Grigoriev I.V."/>
            <person name="Vagvolgyi C."/>
            <person name="Papp T."/>
            <person name="Martin F.M."/>
            <person name="Miettinen O."/>
            <person name="Hibbett D.S."/>
            <person name="Nagy L.G."/>
        </authorList>
    </citation>
    <scope>NUCLEOTIDE SEQUENCE [LARGE SCALE GENOMIC DNA]</scope>
    <source>
        <strain evidence="1 2">CBS 962.96</strain>
    </source>
</reference>
<evidence type="ECO:0000313" key="2">
    <source>
        <dbReference type="Proteomes" id="UP000297245"/>
    </source>
</evidence>
<protein>
    <submittedName>
        <fullName evidence="1">Uncharacterized protein</fullName>
    </submittedName>
</protein>